<feature type="region of interest" description="Disordered" evidence="1">
    <location>
        <begin position="77"/>
        <end position="119"/>
    </location>
</feature>
<evidence type="ECO:0000313" key="2">
    <source>
        <dbReference type="EMBL" id="KAK6004715.1"/>
    </source>
</evidence>
<reference evidence="2 3" key="1">
    <citation type="submission" date="2023-11" db="EMBL/GenBank/DDBJ databases">
        <title>Draft genome sequence and annotation of the polyextremotolerant black yeast-like fungus Aureobasidium pullulans NRRL 62042.</title>
        <authorList>
            <person name="Dielentheis-Frenken M.R.E."/>
            <person name="Wibberg D."/>
            <person name="Blank L.M."/>
            <person name="Tiso T."/>
        </authorList>
    </citation>
    <scope>NUCLEOTIDE SEQUENCE [LARGE SCALE GENOMIC DNA]</scope>
    <source>
        <strain evidence="2 3">NRRL 62042</strain>
    </source>
</reference>
<gene>
    <name evidence="2" type="ORF">QM012_008577</name>
</gene>
<sequence length="200" mass="22669">MPTKAELTQDIYLLLAVAHLNGFVMSPKMAQRILDRWPTVMGPRPESPKAIIDNYNTILQQTPAETIKTPKVQDTIKNERNDSPFSLARSKKSTTTSRMPKLKSAKHCKKESSTESTLPTTLASNKEIEVIDLTDEIEDQETSLPNVYPTRKRLCPLDFTTHLEVKKEEYGSGVDDKISDEFVTSLLDKTPSKKPKMEYR</sequence>
<feature type="compositionally biased region" description="Basic residues" evidence="1">
    <location>
        <begin position="100"/>
        <end position="109"/>
    </location>
</feature>
<keyword evidence="3" id="KW-1185">Reference proteome</keyword>
<name>A0ABR0TLE6_AURPU</name>
<dbReference type="Proteomes" id="UP001341245">
    <property type="component" value="Unassembled WGS sequence"/>
</dbReference>
<comment type="caution">
    <text evidence="2">The sequence shown here is derived from an EMBL/GenBank/DDBJ whole genome shotgun (WGS) entry which is preliminary data.</text>
</comment>
<evidence type="ECO:0000313" key="3">
    <source>
        <dbReference type="Proteomes" id="UP001341245"/>
    </source>
</evidence>
<dbReference type="EMBL" id="JASGXD010000007">
    <property type="protein sequence ID" value="KAK6004715.1"/>
    <property type="molecule type" value="Genomic_DNA"/>
</dbReference>
<protein>
    <submittedName>
        <fullName evidence="2">Uncharacterized protein</fullName>
    </submittedName>
</protein>
<evidence type="ECO:0000256" key="1">
    <source>
        <dbReference type="SAM" id="MobiDB-lite"/>
    </source>
</evidence>
<proteinExistence type="predicted"/>
<accession>A0ABR0TLE6</accession>
<organism evidence="2 3">
    <name type="scientific">Aureobasidium pullulans</name>
    <name type="common">Black yeast</name>
    <name type="synonym">Pullularia pullulans</name>
    <dbReference type="NCBI Taxonomy" id="5580"/>
    <lineage>
        <taxon>Eukaryota</taxon>
        <taxon>Fungi</taxon>
        <taxon>Dikarya</taxon>
        <taxon>Ascomycota</taxon>
        <taxon>Pezizomycotina</taxon>
        <taxon>Dothideomycetes</taxon>
        <taxon>Dothideomycetidae</taxon>
        <taxon>Dothideales</taxon>
        <taxon>Saccotheciaceae</taxon>
        <taxon>Aureobasidium</taxon>
    </lineage>
</organism>